<dbReference type="SUPFAM" id="SSF51735">
    <property type="entry name" value="NAD(P)-binding Rossmann-fold domains"/>
    <property type="match status" value="1"/>
</dbReference>
<dbReference type="FunFam" id="3.40.50.720:FF:000045">
    <property type="entry name" value="1-deoxy-D-xylulose 5-phosphate reductoisomerase"/>
    <property type="match status" value="1"/>
</dbReference>
<feature type="binding site" evidence="9">
    <location>
        <position position="143"/>
    </location>
    <ligand>
        <name>NADPH</name>
        <dbReference type="ChEBI" id="CHEBI:57783"/>
    </ligand>
</feature>
<feature type="binding site" evidence="9">
    <location>
        <position position="171"/>
    </location>
    <ligand>
        <name>1-deoxy-D-xylulose 5-phosphate</name>
        <dbReference type="ChEBI" id="CHEBI:57792"/>
    </ligand>
</feature>
<evidence type="ECO:0000256" key="5">
    <source>
        <dbReference type="ARBA" id="ARBA00023002"/>
    </source>
</evidence>
<feature type="domain" description="1-deoxy-D-xylulose 5-phosphate reductoisomerase C-terminal" evidence="12">
    <location>
        <begin position="165"/>
        <end position="248"/>
    </location>
</feature>
<feature type="binding site" evidence="9">
    <location>
        <position position="32"/>
    </location>
    <ligand>
        <name>NADPH</name>
        <dbReference type="ChEBI" id="CHEBI:57783"/>
    </ligand>
</feature>
<dbReference type="GO" id="GO:0030604">
    <property type="term" value="F:1-deoxy-D-xylulose-5-phosphate reductoisomerase activity"/>
    <property type="evidence" value="ECO:0007669"/>
    <property type="project" value="UniProtKB-UniRule"/>
</dbReference>
<dbReference type="NCBIfam" id="NF009114">
    <property type="entry name" value="PRK12464.1"/>
    <property type="match status" value="1"/>
</dbReference>
<feature type="binding site" evidence="9">
    <location>
        <position position="224"/>
    </location>
    <ligand>
        <name>NADPH</name>
        <dbReference type="ChEBI" id="CHEBI:57783"/>
    </ligand>
</feature>
<accession>A0A6N6VJ56</accession>
<feature type="binding site" evidence="9">
    <location>
        <position position="145"/>
    </location>
    <ligand>
        <name>NADPH</name>
        <dbReference type="ChEBI" id="CHEBI:57783"/>
    </ligand>
</feature>
<evidence type="ECO:0000313" key="15">
    <source>
        <dbReference type="Proteomes" id="UP000468901"/>
    </source>
</evidence>
<dbReference type="Pfam" id="PF02670">
    <property type="entry name" value="DXP_reductoisom"/>
    <property type="match status" value="1"/>
</dbReference>
<dbReference type="InterPro" id="IPR026877">
    <property type="entry name" value="DXPR_C"/>
</dbReference>
<organism evidence="14 15">
    <name type="scientific">Parvibaculum sedimenti</name>
    <dbReference type="NCBI Taxonomy" id="2608632"/>
    <lineage>
        <taxon>Bacteria</taxon>
        <taxon>Pseudomonadati</taxon>
        <taxon>Pseudomonadota</taxon>
        <taxon>Alphaproteobacteria</taxon>
        <taxon>Hyphomicrobiales</taxon>
        <taxon>Parvibaculaceae</taxon>
        <taxon>Parvibaculum</taxon>
    </lineage>
</organism>
<comment type="caution">
    <text evidence="14">The sequence shown here is derived from an EMBL/GenBank/DDBJ whole genome shotgun (WGS) entry which is preliminary data.</text>
</comment>
<feature type="binding site" evidence="9">
    <location>
        <position position="240"/>
    </location>
    <ligand>
        <name>1-deoxy-D-xylulose 5-phosphate</name>
        <dbReference type="ChEBI" id="CHEBI:57792"/>
    </ligand>
</feature>
<dbReference type="AlphaFoldDB" id="A0A6N6VJ56"/>
<dbReference type="PANTHER" id="PTHR30525:SF0">
    <property type="entry name" value="1-DEOXY-D-XYLULOSE 5-PHOSPHATE REDUCTOISOMERASE, CHLOROPLASTIC"/>
    <property type="match status" value="1"/>
</dbReference>
<feature type="region of interest" description="Disordered" evidence="10">
    <location>
        <begin position="1"/>
        <end position="22"/>
    </location>
</feature>
<feature type="binding site" evidence="9">
    <location>
        <position position="218"/>
    </location>
    <ligand>
        <name>1-deoxy-D-xylulose 5-phosphate</name>
        <dbReference type="ChEBI" id="CHEBI:57792"/>
    </ligand>
</feature>
<dbReference type="GO" id="GO:0051484">
    <property type="term" value="P:isopentenyl diphosphate biosynthetic process, methylerythritol 4-phosphate pathway involved in terpenoid biosynthetic process"/>
    <property type="evidence" value="ECO:0007669"/>
    <property type="project" value="UniProtKB-ARBA"/>
</dbReference>
<dbReference type="SUPFAM" id="SSF69055">
    <property type="entry name" value="1-deoxy-D-xylulose-5-phosphate reductoisomerase, C-terminal domain"/>
    <property type="match status" value="1"/>
</dbReference>
<dbReference type="InterPro" id="IPR036291">
    <property type="entry name" value="NAD(P)-bd_dom_sf"/>
</dbReference>
<evidence type="ECO:0000256" key="1">
    <source>
        <dbReference type="ARBA" id="ARBA00005094"/>
    </source>
</evidence>
<dbReference type="Pfam" id="PF08436">
    <property type="entry name" value="DXP_redisom_C"/>
    <property type="match status" value="1"/>
</dbReference>
<comment type="caution">
    <text evidence="9">Lacks conserved residue(s) required for the propagation of feature annotation.</text>
</comment>
<feature type="binding site" evidence="9">
    <location>
        <position position="169"/>
    </location>
    <ligand>
        <name>Mn(2+)</name>
        <dbReference type="ChEBI" id="CHEBI:29035"/>
    </ligand>
</feature>
<dbReference type="EMBL" id="WESC01000011">
    <property type="protein sequence ID" value="KAB7739306.1"/>
    <property type="molecule type" value="Genomic_DNA"/>
</dbReference>
<feature type="binding site" evidence="9">
    <location>
        <position position="237"/>
    </location>
    <ligand>
        <name>1-deoxy-D-xylulose 5-phosphate</name>
        <dbReference type="ChEBI" id="CHEBI:57792"/>
    </ligand>
</feature>
<feature type="binding site" evidence="9">
    <location>
        <position position="240"/>
    </location>
    <ligand>
        <name>Mn(2+)</name>
        <dbReference type="ChEBI" id="CHEBI:29035"/>
    </ligand>
</feature>
<evidence type="ECO:0000259" key="12">
    <source>
        <dbReference type="Pfam" id="PF08436"/>
    </source>
</evidence>
<name>A0A6N6VJ56_9HYPH</name>
<gene>
    <name evidence="9" type="primary">dxr</name>
    <name evidence="14" type="ORF">F2P47_12795</name>
</gene>
<dbReference type="Proteomes" id="UP000468901">
    <property type="component" value="Unassembled WGS sequence"/>
</dbReference>
<dbReference type="RefSeq" id="WP_152216762.1">
    <property type="nucleotide sequence ID" value="NZ_WESC01000011.1"/>
</dbReference>
<evidence type="ECO:0000313" key="14">
    <source>
        <dbReference type="EMBL" id="KAB7739306.1"/>
    </source>
</evidence>
<dbReference type="Pfam" id="PF13288">
    <property type="entry name" value="DXPR_C"/>
    <property type="match status" value="1"/>
</dbReference>
<evidence type="ECO:0000259" key="11">
    <source>
        <dbReference type="Pfam" id="PF02670"/>
    </source>
</evidence>
<feature type="binding site" evidence="9">
    <location>
        <position position="144"/>
    </location>
    <ligand>
        <name>1-deoxy-D-xylulose 5-phosphate</name>
        <dbReference type="ChEBI" id="CHEBI:57792"/>
    </ligand>
</feature>
<keyword evidence="4 9" id="KW-0521">NADP</keyword>
<dbReference type="GO" id="GO:0016853">
    <property type="term" value="F:isomerase activity"/>
    <property type="evidence" value="ECO:0007669"/>
    <property type="project" value="UniProtKB-KW"/>
</dbReference>
<comment type="pathway">
    <text evidence="1 9">Isoprenoid biosynthesis; isopentenyl diphosphate biosynthesis via DXP pathway; isopentenyl diphosphate from 1-deoxy-D-xylulose 5-phosphate: step 1/6.</text>
</comment>
<feature type="binding site" evidence="9">
    <location>
        <position position="33"/>
    </location>
    <ligand>
        <name>NADPH</name>
        <dbReference type="ChEBI" id="CHEBI:57783"/>
    </ligand>
</feature>
<dbReference type="Gene3D" id="1.10.1740.10">
    <property type="match status" value="1"/>
</dbReference>
<dbReference type="EC" id="1.1.1.267" evidence="9"/>
<feature type="domain" description="1-deoxy-D-xylulose 5-phosphate reductoisomerase N-terminal" evidence="11">
    <location>
        <begin position="26"/>
        <end position="151"/>
    </location>
</feature>
<feature type="binding site" evidence="9">
    <location>
        <position position="231"/>
    </location>
    <ligand>
        <name>1-deoxy-D-xylulose 5-phosphate</name>
        <dbReference type="ChEBI" id="CHEBI:57792"/>
    </ligand>
</feature>
<keyword evidence="7 9" id="KW-0414">Isoprene biosynthesis</keyword>
<evidence type="ECO:0000256" key="7">
    <source>
        <dbReference type="ARBA" id="ARBA00023229"/>
    </source>
</evidence>
<dbReference type="PANTHER" id="PTHR30525">
    <property type="entry name" value="1-DEOXY-D-XYLULOSE 5-PHOSPHATE REDUCTOISOMERASE"/>
    <property type="match status" value="1"/>
</dbReference>
<dbReference type="HAMAP" id="MF_00183">
    <property type="entry name" value="DXP_reductoisom"/>
    <property type="match status" value="1"/>
</dbReference>
<evidence type="ECO:0000256" key="9">
    <source>
        <dbReference type="HAMAP-Rule" id="MF_00183"/>
    </source>
</evidence>
<proteinExistence type="inferred from homology"/>
<dbReference type="Gene3D" id="3.40.50.720">
    <property type="entry name" value="NAD(P)-binding Rossmann-like Domain"/>
    <property type="match status" value="1"/>
</dbReference>
<comment type="catalytic activity">
    <reaction evidence="8">
        <text>2-C-methyl-D-erythritol 4-phosphate + NADP(+) = 1-deoxy-D-xylulose 5-phosphate + NADPH + H(+)</text>
        <dbReference type="Rhea" id="RHEA:13717"/>
        <dbReference type="ChEBI" id="CHEBI:15378"/>
        <dbReference type="ChEBI" id="CHEBI:57783"/>
        <dbReference type="ChEBI" id="CHEBI:57792"/>
        <dbReference type="ChEBI" id="CHEBI:58262"/>
        <dbReference type="ChEBI" id="CHEBI:58349"/>
        <dbReference type="EC" id="1.1.1.267"/>
    </reaction>
    <physiologicalReaction direction="right-to-left" evidence="8">
        <dbReference type="Rhea" id="RHEA:13719"/>
    </physiologicalReaction>
</comment>
<feature type="binding site" evidence="9">
    <location>
        <position position="59"/>
    </location>
    <ligand>
        <name>NADPH</name>
        <dbReference type="ChEBI" id="CHEBI:57783"/>
    </ligand>
</feature>
<feature type="binding site" evidence="9">
    <location>
        <position position="35"/>
    </location>
    <ligand>
        <name>NADPH</name>
        <dbReference type="ChEBI" id="CHEBI:57783"/>
    </ligand>
</feature>
<keyword evidence="14" id="KW-0413">Isomerase</keyword>
<feature type="binding site" evidence="9">
    <location>
        <position position="34"/>
    </location>
    <ligand>
        <name>NADPH</name>
        <dbReference type="ChEBI" id="CHEBI:57783"/>
    </ligand>
</feature>
<dbReference type="InterPro" id="IPR003821">
    <property type="entry name" value="DXP_reductoisomerase"/>
</dbReference>
<feature type="binding site" evidence="9">
    <location>
        <position position="60"/>
    </location>
    <ligand>
        <name>NADPH</name>
        <dbReference type="ChEBI" id="CHEBI:57783"/>
    </ligand>
</feature>
<dbReference type="UniPathway" id="UPA00056">
    <property type="reaction ID" value="UER00092"/>
</dbReference>
<comment type="similarity">
    <text evidence="2 9">Belongs to the DXR family.</text>
</comment>
<protein>
    <recommendedName>
        <fullName evidence="9">1-deoxy-D-xylulose 5-phosphate reductoisomerase</fullName>
        <shortName evidence="9">DXP reductoisomerase</shortName>
        <ecNumber evidence="9">1.1.1.267</ecNumber>
    </recommendedName>
    <alternativeName>
        <fullName evidence="9">1-deoxyxylulose-5-phosphate reductoisomerase</fullName>
    </alternativeName>
    <alternativeName>
        <fullName evidence="9">2-C-methyl-D-erythritol 4-phosphate synthase</fullName>
    </alternativeName>
</protein>
<sequence>MALTAEISDLERDRAEATRTGRPRSVTVLGSTGSIGCSTLDLIERERDRFELVALTAHKNVDALIEQARRLKPQFAVIADALLYEDLKAGLEATGIEVGAGRDAVVEAALRPADWVMAGIVGAAGLAPTLAAVRRGACVALANKECLVSAGPLFLAEVARSGTVLLPVDSEHNAIFQVLDQTRLGSVDKIILTASGGPFRTWSLAEMAQATPEQAVAHPRWSMGAKISVDSATLMNKGLELIEAHYLFPVGEERLDIVIHPESIIHSMVGYVDGSVLAQLGSPDMRTPISYALAWPDRMATPCARLNLAEIGKLTFEAPDPVRFPAIRLARAAVKAGGLVPTILNAANEVAVASFLERRIGFLDIAGTVESVLSAMGHESGEPDNLEHIYEIDGLARIRAEELVQLASR</sequence>
<keyword evidence="15" id="KW-1185">Reference proteome</keyword>
<keyword evidence="5 9" id="KW-0560">Oxidoreductase</keyword>
<dbReference type="InterPro" id="IPR013512">
    <property type="entry name" value="DXP_reductoisomerase_N"/>
</dbReference>
<keyword evidence="3 9" id="KW-0479">Metal-binding</keyword>
<dbReference type="SUPFAM" id="SSF55347">
    <property type="entry name" value="Glyceraldehyde-3-phosphate dehydrogenase-like, C-terminal domain"/>
    <property type="match status" value="1"/>
</dbReference>
<evidence type="ECO:0000256" key="4">
    <source>
        <dbReference type="ARBA" id="ARBA00022857"/>
    </source>
</evidence>
<dbReference type="InterPro" id="IPR036169">
    <property type="entry name" value="DXPR_C_sf"/>
</dbReference>
<dbReference type="GO" id="GO:0030145">
    <property type="term" value="F:manganese ion binding"/>
    <property type="evidence" value="ECO:0007669"/>
    <property type="project" value="TreeGrafter"/>
</dbReference>
<keyword evidence="6 9" id="KW-0464">Manganese</keyword>
<dbReference type="NCBIfam" id="TIGR00243">
    <property type="entry name" value="Dxr"/>
    <property type="match status" value="1"/>
</dbReference>
<feature type="compositionally biased region" description="Basic and acidic residues" evidence="10">
    <location>
        <begin position="9"/>
        <end position="19"/>
    </location>
</feature>
<feature type="binding site" evidence="9">
    <location>
        <position position="195"/>
    </location>
    <ligand>
        <name>1-deoxy-D-xylulose 5-phosphate</name>
        <dbReference type="ChEBI" id="CHEBI:57792"/>
    </ligand>
</feature>
<feature type="binding site" evidence="9">
    <location>
        <position position="170"/>
    </location>
    <ligand>
        <name>1-deoxy-D-xylulose 5-phosphate</name>
        <dbReference type="ChEBI" id="CHEBI:57792"/>
    </ligand>
</feature>
<feature type="binding site" evidence="9">
    <location>
        <position position="236"/>
    </location>
    <ligand>
        <name>1-deoxy-D-xylulose 5-phosphate</name>
        <dbReference type="ChEBI" id="CHEBI:57792"/>
    </ligand>
</feature>
<dbReference type="PIRSF" id="PIRSF006205">
    <property type="entry name" value="Dxp_reductismrs"/>
    <property type="match status" value="1"/>
</dbReference>
<dbReference type="InterPro" id="IPR013644">
    <property type="entry name" value="DXP_reductoisomerase_C"/>
</dbReference>
<evidence type="ECO:0000256" key="8">
    <source>
        <dbReference type="ARBA" id="ARBA00048543"/>
    </source>
</evidence>
<evidence type="ECO:0000256" key="6">
    <source>
        <dbReference type="ARBA" id="ARBA00023211"/>
    </source>
</evidence>
<evidence type="ECO:0000256" key="10">
    <source>
        <dbReference type="SAM" id="MobiDB-lite"/>
    </source>
</evidence>
<feature type="binding site" evidence="9">
    <location>
        <position position="171"/>
    </location>
    <ligand>
        <name>Mn(2+)</name>
        <dbReference type="ChEBI" id="CHEBI:29035"/>
    </ligand>
</feature>
<dbReference type="GO" id="GO:0070402">
    <property type="term" value="F:NADPH binding"/>
    <property type="evidence" value="ECO:0007669"/>
    <property type="project" value="InterPro"/>
</dbReference>
<evidence type="ECO:0000259" key="13">
    <source>
        <dbReference type="Pfam" id="PF13288"/>
    </source>
</evidence>
<evidence type="ECO:0000256" key="3">
    <source>
        <dbReference type="ARBA" id="ARBA00022723"/>
    </source>
</evidence>
<feature type="domain" description="DXP reductoisomerase C-terminal" evidence="13">
    <location>
        <begin position="280"/>
        <end position="397"/>
    </location>
</feature>
<evidence type="ECO:0000256" key="2">
    <source>
        <dbReference type="ARBA" id="ARBA00006825"/>
    </source>
</evidence>
<reference evidence="14 15" key="1">
    <citation type="submission" date="2019-09" db="EMBL/GenBank/DDBJ databases">
        <title>Parvibaculum sedimenti sp. nov., isolated from sediment.</title>
        <authorList>
            <person name="Wang Y."/>
        </authorList>
    </citation>
    <scope>NUCLEOTIDE SEQUENCE [LARGE SCALE GENOMIC DNA]</scope>
    <source>
        <strain evidence="14 15">HXT-9</strain>
    </source>
</reference>
<keyword evidence="9" id="KW-0460">Magnesium</keyword>
<comment type="cofactor">
    <cofactor evidence="9">
        <name>Mg(2+)</name>
        <dbReference type="ChEBI" id="CHEBI:18420"/>
    </cofactor>
    <cofactor evidence="9">
        <name>Mn(2+)</name>
        <dbReference type="ChEBI" id="CHEBI:29035"/>
    </cofactor>
</comment>
<comment type="function">
    <text evidence="9">Catalyzes the NADPH-dependent rearrangement and reduction of 1-deoxy-D-xylulose-5-phosphate (DXP) to 2-C-methyl-D-erythritol 4-phosphate (MEP).</text>
</comment>